<name>A0AA96RBI9_9BACT</name>
<evidence type="ECO:0000313" key="2">
    <source>
        <dbReference type="EMBL" id="WNL31432.1"/>
    </source>
</evidence>
<evidence type="ECO:0000313" key="3">
    <source>
        <dbReference type="EMBL" id="WNP37582.1"/>
    </source>
</evidence>
<dbReference type="EMBL" id="CP135131">
    <property type="protein sequence ID" value="WNP39674.1"/>
    <property type="molecule type" value="Genomic_DNA"/>
</dbReference>
<dbReference type="REBASE" id="883618">
    <property type="entry name" value="AspLEO50McrBC2P"/>
</dbReference>
<dbReference type="PANTHER" id="PTHR38733">
    <property type="entry name" value="PROTEIN MCRC"/>
    <property type="match status" value="1"/>
</dbReference>
<dbReference type="Pfam" id="PF10117">
    <property type="entry name" value="McrBC"/>
    <property type="match status" value="1"/>
</dbReference>
<dbReference type="EMBL" id="CP134853">
    <property type="protein sequence ID" value="WNL27771.1"/>
    <property type="molecule type" value="Genomic_DNA"/>
</dbReference>
<proteinExistence type="predicted"/>
<gene>
    <name evidence="3" type="ORF">RJG58_08025</name>
    <name evidence="4" type="ORF">RMP69_08025</name>
    <name evidence="1" type="ORF">RMQ65_00065</name>
    <name evidence="2" type="ORF">RMQ67_08025</name>
</gene>
<dbReference type="PANTHER" id="PTHR38733:SF1">
    <property type="entry name" value="TYPE IV METHYL-DIRECTED RESTRICTION ENZYME ECOKMCRBC"/>
    <property type="match status" value="1"/>
</dbReference>
<dbReference type="EMBL" id="CP134855">
    <property type="protein sequence ID" value="WNL31432.1"/>
    <property type="molecule type" value="Genomic_DNA"/>
</dbReference>
<dbReference type="AlphaFoldDB" id="A0AA96RBI9"/>
<dbReference type="REBASE" id="883636">
    <property type="entry name" value="AspLEO53McrBC2P"/>
</dbReference>
<dbReference type="EMBL" id="CP135130">
    <property type="protein sequence ID" value="WNP37582.1"/>
    <property type="molecule type" value="Genomic_DNA"/>
</dbReference>
<evidence type="ECO:0000313" key="1">
    <source>
        <dbReference type="EMBL" id="WNL27771.1"/>
    </source>
</evidence>
<dbReference type="InterPro" id="IPR019292">
    <property type="entry name" value="McrC"/>
</dbReference>
<dbReference type="REBASE" id="883633">
    <property type="entry name" value="AspLEO101McrBC2P"/>
</dbReference>
<protein>
    <recommendedName>
        <fullName evidence="5">Restriction endonuclease</fullName>
    </recommendedName>
</protein>
<organism evidence="3">
    <name type="scientific">Arcobacter sp. AZ-2023</name>
    <dbReference type="NCBI Taxonomy" id="3074453"/>
    <lineage>
        <taxon>Bacteria</taxon>
        <taxon>Pseudomonadati</taxon>
        <taxon>Campylobacterota</taxon>
        <taxon>Epsilonproteobacteria</taxon>
        <taxon>Campylobacterales</taxon>
        <taxon>Arcobacteraceae</taxon>
        <taxon>Arcobacter</taxon>
    </lineage>
</organism>
<sequence>MIQTVDNFNSLNINFNEQKSGFSFGKENYYFSSSTQLNKDIFITIKDYKDKKYPNNTFFSFFKDEEKIRAKNEDDLIISIKKDGENYLAQTGNYVGKFVWNGLEIDIKSRFSNTFLERMLNFTNDIFLDDVSITGNKVDKDFDISKYIIYYMFVQNLEKAFLLGLPKAYKSIEHHEMKLKGKIDINKFIKYDIPFKGKISSVSREQKEIQEIIDVLYKAVKIIDKNNKTFLKNISHIKTHLKQYKSNNYVSNETINKALKSKALQNPIFAPYKKVLEYARFIINGNNIEEKNDGKQETFGFIINVAELFEIYITKLLQKEFSDWYVESPHLRLDERFGKTYLYSRKIIPDIVMIKDKNVIVFDTKYKKMNFNYVKGNGVDVDRNDFFQINTYMSYYQNQDFNVKIGGLLYPIEKSFKENKYICHSETWFGNLNTKFIVDGIDLSDLKEDKENKFSQLAKREQKFIEGIKNLLN</sequence>
<reference evidence="3" key="1">
    <citation type="submission" date="2023-09" db="EMBL/GenBank/DDBJ databases">
        <title>Arcobacter tbilisiensis sp. nov. isolated from chicken meat in Tbilisi, Georgia.</title>
        <authorList>
            <person name="Matthias R."/>
            <person name="Zautner A.E."/>
        </authorList>
    </citation>
    <scope>NUCLEOTIDE SEQUENCE</scope>
    <source>
        <strain evidence="3">LEO 101</strain>
        <strain evidence="1">LEO 49</strain>
        <strain evidence="4">LEO 50</strain>
        <strain evidence="2">LEO 53</strain>
    </source>
</reference>
<dbReference type="REBASE" id="883632">
    <property type="entry name" value="AspLEO49McrBC2P"/>
</dbReference>
<accession>A0AA96RBI9</accession>
<evidence type="ECO:0008006" key="5">
    <source>
        <dbReference type="Google" id="ProtNLM"/>
    </source>
</evidence>
<evidence type="ECO:0000313" key="4">
    <source>
        <dbReference type="EMBL" id="WNP39674.1"/>
    </source>
</evidence>